<proteinExistence type="predicted"/>
<name>A0A8I5P011_PAPAN</name>
<dbReference type="PANTHER" id="PTHR12138">
    <property type="entry name" value="PRIMATE-EXPANDED PROTEIN FAMILY"/>
    <property type="match status" value="1"/>
</dbReference>
<accession>A0A8I5P011</accession>
<keyword evidence="3" id="KW-1185">Reference proteome</keyword>
<dbReference type="GeneTree" id="ENSGT00940000163505"/>
<protein>
    <recommendedName>
        <fullName evidence="4">Secreted protein</fullName>
    </recommendedName>
</protein>
<evidence type="ECO:0000313" key="2">
    <source>
        <dbReference type="Ensembl" id="ENSPANP00000060961.1"/>
    </source>
</evidence>
<dbReference type="PANTHER" id="PTHR12138:SF75">
    <property type="entry name" value="SECRETED PROTEIN"/>
    <property type="match status" value="1"/>
</dbReference>
<feature type="chain" id="PRO_5035253356" description="Secreted protein" evidence="1">
    <location>
        <begin position="29"/>
        <end position="89"/>
    </location>
</feature>
<dbReference type="Ensembl" id="ENSPANT00000070148.1">
    <property type="protein sequence ID" value="ENSPANP00000060961.1"/>
    <property type="gene ID" value="ENSPANG00000038009.1"/>
</dbReference>
<dbReference type="Proteomes" id="UP000028761">
    <property type="component" value="Chromosome 18"/>
</dbReference>
<reference evidence="2" key="3">
    <citation type="submission" date="2025-09" db="UniProtKB">
        <authorList>
            <consortium name="Ensembl"/>
        </authorList>
    </citation>
    <scope>IDENTIFICATION</scope>
</reference>
<dbReference type="OMA" id="WCVSENS"/>
<reference evidence="2 3" key="1">
    <citation type="submission" date="2012-03" db="EMBL/GenBank/DDBJ databases">
        <title>Whole Genome Assembly of Papio anubis.</title>
        <authorList>
            <person name="Liu Y.L."/>
            <person name="Abraham K.A."/>
            <person name="Akbar H.A."/>
            <person name="Ali S.A."/>
            <person name="Anosike U.A."/>
            <person name="Aqrawi P.A."/>
            <person name="Arias F.A."/>
            <person name="Attaway T.A."/>
            <person name="Awwad R.A."/>
            <person name="Babu C.B."/>
            <person name="Bandaranaike D.B."/>
            <person name="Battles P.B."/>
            <person name="Bell A.B."/>
            <person name="Beltran B.B."/>
            <person name="Berhane-Mersha D.B."/>
            <person name="Bess C.B."/>
            <person name="Bickham C.B."/>
            <person name="Bolden T.B."/>
            <person name="Carter K.C."/>
            <person name="Chau D.C."/>
            <person name="Chavez A.C."/>
            <person name="Clerc-Blankenburg K.C."/>
            <person name="Coyle M.C."/>
            <person name="Dao M.D."/>
            <person name="Davila M.L.D."/>
            <person name="Davy-Carroll L.D."/>
            <person name="Denson S.D."/>
            <person name="Dinh H.D."/>
            <person name="Fernandez S.F."/>
            <person name="Fernando P.F."/>
            <person name="Forbes L.F."/>
            <person name="Francis C.F."/>
            <person name="Francisco L.F."/>
            <person name="Fu Q.F."/>
            <person name="Garcia-Iii R.G."/>
            <person name="Garrett T.G."/>
            <person name="Gross S.G."/>
            <person name="Gubbala S.G."/>
            <person name="Hirani K.H."/>
            <person name="Hogues M.H."/>
            <person name="Hollins B.H."/>
            <person name="Jackson L.J."/>
            <person name="Javaid M.J."/>
            <person name="Jhangiani S.J."/>
            <person name="Johnson A.J."/>
            <person name="Johnson B.J."/>
            <person name="Jones J.J."/>
            <person name="Joshi V.J."/>
            <person name="Kalu J.K."/>
            <person name="Khan N.K."/>
            <person name="Korchina V.K."/>
            <person name="Kovar C.K."/>
            <person name="Lago L.L."/>
            <person name="Lara F.L."/>
            <person name="Le T.-K.L."/>
            <person name="Lee S.L."/>
            <person name="Legall-Iii F.L."/>
            <person name="Lemon S.L."/>
            <person name="Liu J.L."/>
            <person name="Liu Y.-S.L."/>
            <person name="Liyanage D.L."/>
            <person name="Lopez J.L."/>
            <person name="Lorensuhewa L.L."/>
            <person name="Mata R.M."/>
            <person name="Mathew T.M."/>
            <person name="Mercado C.M."/>
            <person name="Mercado I.M."/>
            <person name="Morales K.M."/>
            <person name="Morgan M.M."/>
            <person name="Munidasa M.M."/>
            <person name="Ngo D.N."/>
            <person name="Nguyen L.N."/>
            <person name="Nguyen T.N."/>
            <person name="Nguyen N.N."/>
            <person name="Obregon M.O."/>
            <person name="Okwuonu G.O."/>
            <person name="Ongeri F.O."/>
            <person name="Onwere C.O."/>
            <person name="Osifeso I.O."/>
            <person name="Parra A.P."/>
            <person name="Patil S.P."/>
            <person name="Perez A.P."/>
            <person name="Perez Y.P."/>
            <person name="Pham C.P."/>
            <person name="Pu L.-L.P."/>
            <person name="Puazo M.P."/>
            <person name="Quiroz J.Q."/>
            <person name="Rouhana J.R."/>
            <person name="Ruiz M.R."/>
            <person name="Ruiz S.-J.R."/>
            <person name="Saada N.S."/>
            <person name="Santibanez J.S."/>
            <person name="Scheel M.S."/>
            <person name="Schneider B.S."/>
            <person name="Simmons D.S."/>
            <person name="Sisson I.S."/>
            <person name="Tang L.-Y.T."/>
            <person name="Thornton R.T."/>
            <person name="Tisius J.T."/>
            <person name="Toledanes G.T."/>
            <person name="Trejos Z.T."/>
            <person name="Usmani K.U."/>
            <person name="Varghese R.V."/>
            <person name="Vattathil S.V."/>
            <person name="Vee V.V."/>
            <person name="Walker D.W."/>
            <person name="Weissenberger G.W."/>
            <person name="White C.W."/>
            <person name="Williams A.W."/>
            <person name="Woodworth J.W."/>
            <person name="Wright R.W."/>
            <person name="Zhu Y.Z."/>
            <person name="Han Y.H."/>
            <person name="Newsham I.N."/>
            <person name="Nazareth L.N."/>
            <person name="Worley K.W."/>
            <person name="Muzny D.M."/>
            <person name="Rogers J.R."/>
            <person name="Gibbs R.G."/>
        </authorList>
    </citation>
    <scope>NUCLEOTIDE SEQUENCE [LARGE SCALE GENOMIC DNA]</scope>
</reference>
<reference evidence="2" key="2">
    <citation type="submission" date="2025-08" db="UniProtKB">
        <authorList>
            <consortium name="Ensembl"/>
        </authorList>
    </citation>
    <scope>IDENTIFICATION</scope>
</reference>
<evidence type="ECO:0000313" key="3">
    <source>
        <dbReference type="Proteomes" id="UP000028761"/>
    </source>
</evidence>
<organism evidence="2 3">
    <name type="scientific">Papio anubis</name>
    <name type="common">Olive baboon</name>
    <dbReference type="NCBI Taxonomy" id="9555"/>
    <lineage>
        <taxon>Eukaryota</taxon>
        <taxon>Metazoa</taxon>
        <taxon>Chordata</taxon>
        <taxon>Craniata</taxon>
        <taxon>Vertebrata</taxon>
        <taxon>Euteleostomi</taxon>
        <taxon>Mammalia</taxon>
        <taxon>Eutheria</taxon>
        <taxon>Euarchontoglires</taxon>
        <taxon>Primates</taxon>
        <taxon>Haplorrhini</taxon>
        <taxon>Catarrhini</taxon>
        <taxon>Cercopithecidae</taxon>
        <taxon>Cercopithecinae</taxon>
        <taxon>Papio</taxon>
    </lineage>
</organism>
<evidence type="ECO:0008006" key="4">
    <source>
        <dbReference type="Google" id="ProtNLM"/>
    </source>
</evidence>
<dbReference type="AlphaFoldDB" id="A0A8I5P011"/>
<keyword evidence="1" id="KW-0732">Signal</keyword>
<feature type="signal peptide" evidence="1">
    <location>
        <begin position="1"/>
        <end position="28"/>
    </location>
</feature>
<evidence type="ECO:0000256" key="1">
    <source>
        <dbReference type="SAM" id="SignalP"/>
    </source>
</evidence>
<sequence length="89" mass="10071">LFCRHTRSLYFPFFFFFFFFFFFETSLAVSPRLECSGVISAHCKLRLPGSRHSPASASQVAGTTGARHHALLVFCIFSTDGVSPSWPTW</sequence>